<dbReference type="InterPro" id="IPR013783">
    <property type="entry name" value="Ig-like_fold"/>
</dbReference>
<evidence type="ECO:0000256" key="7">
    <source>
        <dbReference type="SAM" id="Phobius"/>
    </source>
</evidence>
<keyword evidence="11" id="KW-1185">Reference proteome</keyword>
<organism evidence="10 11">
    <name type="scientific">Ailuropoda melanoleuca</name>
    <name type="common">Giant panda</name>
    <dbReference type="NCBI Taxonomy" id="9646"/>
    <lineage>
        <taxon>Eukaryota</taxon>
        <taxon>Metazoa</taxon>
        <taxon>Chordata</taxon>
        <taxon>Craniata</taxon>
        <taxon>Vertebrata</taxon>
        <taxon>Euteleostomi</taxon>
        <taxon>Mammalia</taxon>
        <taxon>Eutheria</taxon>
        <taxon>Laurasiatheria</taxon>
        <taxon>Carnivora</taxon>
        <taxon>Caniformia</taxon>
        <taxon>Ursidae</taxon>
        <taxon>Ailuropoda</taxon>
    </lineage>
</organism>
<evidence type="ECO:0000256" key="2">
    <source>
        <dbReference type="ARBA" id="ARBA00022692"/>
    </source>
</evidence>
<evidence type="ECO:0000256" key="3">
    <source>
        <dbReference type="ARBA" id="ARBA00022989"/>
    </source>
</evidence>
<dbReference type="InParanoid" id="G1LNI6"/>
<keyword evidence="5" id="KW-0675">Receptor</keyword>
<feature type="domain" description="Ig-like" evidence="9">
    <location>
        <begin position="22"/>
        <end position="127"/>
    </location>
</feature>
<dbReference type="Pfam" id="PF07686">
    <property type="entry name" value="V-set"/>
    <property type="match status" value="1"/>
</dbReference>
<dbReference type="InterPro" id="IPR003597">
    <property type="entry name" value="Ig_C1-set"/>
</dbReference>
<dbReference type="GO" id="GO:0016020">
    <property type="term" value="C:membrane"/>
    <property type="evidence" value="ECO:0007669"/>
    <property type="project" value="UniProtKB-SubCell"/>
</dbReference>
<dbReference type="InterPro" id="IPR013106">
    <property type="entry name" value="Ig_V-set"/>
</dbReference>
<comment type="subcellular location">
    <subcellularLocation>
        <location evidence="1">Membrane</location>
    </subcellularLocation>
</comment>
<keyword evidence="3 7" id="KW-1133">Transmembrane helix</keyword>
<reference evidence="10 11" key="1">
    <citation type="journal article" date="2010" name="Nature">
        <title>The sequence and de novo assembly of the giant panda genome.</title>
        <authorList>
            <person name="Li R."/>
            <person name="Fan W."/>
            <person name="Tian G."/>
            <person name="Zhu H."/>
            <person name="He L."/>
            <person name="Cai J."/>
            <person name="Huang Q."/>
            <person name="Cai Q."/>
            <person name="Li B."/>
            <person name="Bai Y."/>
            <person name="Zhang Z."/>
            <person name="Zhang Y."/>
            <person name="Wang W."/>
            <person name="Li J."/>
            <person name="Wei F."/>
            <person name="Li H."/>
            <person name="Jian M."/>
            <person name="Li J."/>
            <person name="Zhang Z."/>
            <person name="Nielsen R."/>
            <person name="Li D."/>
            <person name="Gu W."/>
            <person name="Yang Z."/>
            <person name="Xuan Z."/>
            <person name="Ryder O.A."/>
            <person name="Leung F.C."/>
            <person name="Zhou Y."/>
            <person name="Cao J."/>
            <person name="Sun X."/>
            <person name="Fu Y."/>
            <person name="Fang X."/>
            <person name="Guo X."/>
            <person name="Wang B."/>
            <person name="Hou R."/>
            <person name="Shen F."/>
            <person name="Mu B."/>
            <person name="Ni P."/>
            <person name="Lin R."/>
            <person name="Qian W."/>
            <person name="Wang G."/>
            <person name="Yu C."/>
            <person name="Nie W."/>
            <person name="Wang J."/>
            <person name="Wu Z."/>
            <person name="Liang H."/>
            <person name="Min J."/>
            <person name="Wu Q."/>
            <person name="Cheng S."/>
            <person name="Ruan J."/>
            <person name="Wang M."/>
            <person name="Shi Z."/>
            <person name="Wen M."/>
            <person name="Liu B."/>
            <person name="Ren X."/>
            <person name="Zheng H."/>
            <person name="Dong D."/>
            <person name="Cook K."/>
            <person name="Shan G."/>
            <person name="Zhang H."/>
            <person name="Kosiol C."/>
            <person name="Xie X."/>
            <person name="Lu Z."/>
            <person name="Zheng H."/>
            <person name="Li Y."/>
            <person name="Steiner C.C."/>
            <person name="Lam T.T."/>
            <person name="Lin S."/>
            <person name="Zhang Q."/>
            <person name="Li G."/>
            <person name="Tian J."/>
            <person name="Gong T."/>
            <person name="Liu H."/>
            <person name="Zhang D."/>
            <person name="Fang L."/>
            <person name="Ye C."/>
            <person name="Zhang J."/>
            <person name="Hu W."/>
            <person name="Xu A."/>
            <person name="Ren Y."/>
            <person name="Zhang G."/>
            <person name="Bruford M.W."/>
            <person name="Li Q."/>
            <person name="Ma L."/>
            <person name="Guo Y."/>
            <person name="An N."/>
            <person name="Hu Y."/>
            <person name="Zheng Y."/>
            <person name="Shi Y."/>
            <person name="Li Z."/>
            <person name="Liu Q."/>
            <person name="Chen Y."/>
            <person name="Zhao J."/>
            <person name="Qu N."/>
            <person name="Zhao S."/>
            <person name="Tian F."/>
            <person name="Wang X."/>
            <person name="Wang H."/>
            <person name="Xu L."/>
            <person name="Liu X."/>
            <person name="Vinar T."/>
            <person name="Wang Y."/>
            <person name="Lam T.W."/>
            <person name="Yiu S.M."/>
            <person name="Liu S."/>
            <person name="Zhang H."/>
            <person name="Li D."/>
            <person name="Huang Y."/>
            <person name="Wang X."/>
            <person name="Yang G."/>
            <person name="Jiang Z."/>
            <person name="Wang J."/>
            <person name="Qin N."/>
            <person name="Li L."/>
            <person name="Li J."/>
            <person name="Bolund L."/>
            <person name="Kristiansen K."/>
            <person name="Wong G.K."/>
            <person name="Olson M."/>
            <person name="Zhang X."/>
            <person name="Li S."/>
            <person name="Yang H."/>
            <person name="Wang J."/>
            <person name="Wang J."/>
        </authorList>
    </citation>
    <scope>NUCLEOTIDE SEQUENCE [LARGE SCALE GENOMIC DNA]</scope>
</reference>
<feature type="domain" description="Ig-like" evidence="9">
    <location>
        <begin position="147"/>
        <end position="242"/>
    </location>
</feature>
<dbReference type="Gene3D" id="2.60.40.10">
    <property type="entry name" value="Immunoglobulins"/>
    <property type="match status" value="2"/>
</dbReference>
<feature type="signal peptide" evidence="8">
    <location>
        <begin position="1"/>
        <end position="19"/>
    </location>
</feature>
<dbReference type="Ensembl" id="ENSAMET00000008978.2">
    <property type="protein sequence ID" value="ENSAMEP00000008614.2"/>
    <property type="gene ID" value="ENSAMEG00000030993.1"/>
</dbReference>
<dbReference type="FunFam" id="2.60.40.10:FF:001083">
    <property type="entry name" value="T cell receptor gamma constant 2"/>
    <property type="match status" value="1"/>
</dbReference>
<reference evidence="10" key="3">
    <citation type="submission" date="2025-09" db="UniProtKB">
        <authorList>
            <consortium name="Ensembl"/>
        </authorList>
    </citation>
    <scope>IDENTIFICATION</scope>
</reference>
<keyword evidence="8" id="KW-0732">Signal</keyword>
<evidence type="ECO:0000313" key="10">
    <source>
        <dbReference type="Ensembl" id="ENSAMEP00000008614.2"/>
    </source>
</evidence>
<sequence>MLGPLALLCSLLFPAGLKLEQPAFVVARLPSDRSATLTCKVDSSVSYIHWYRHQEGEAPRRLLYLDMSRGYAQRDYPMKSDKVNAEKGRDGYSCTLSVLKLEKSDEGVYYCAAWETHTILASSSLFSSGTTQIRVHINRSPNADISPKPTIFLPSIAEIKAQKAGTYLCLLEDFSPDIIKIDWQEKDDKTILTSQQGDTMKTKDTYMKFSWLTVTEASLDKEHKCIVKHEKTKQNTDVVTVSPVRSESFSPIPSAVGEFLPFKTTCEINKMLLLDTLQLQLMNTSAYYTYLLVLVKSLVYSAIMAVCLLGRSALYGNGKSS</sequence>
<dbReference type="InterPro" id="IPR036179">
    <property type="entry name" value="Ig-like_dom_sf"/>
</dbReference>
<dbReference type="SMART" id="SM00407">
    <property type="entry name" value="IGc1"/>
    <property type="match status" value="1"/>
</dbReference>
<dbReference type="Proteomes" id="UP000008912">
    <property type="component" value="Unassembled WGS sequence"/>
</dbReference>
<dbReference type="SUPFAM" id="SSF48726">
    <property type="entry name" value="Immunoglobulin"/>
    <property type="match status" value="2"/>
</dbReference>
<evidence type="ECO:0000256" key="5">
    <source>
        <dbReference type="ARBA" id="ARBA00023170"/>
    </source>
</evidence>
<dbReference type="HOGENOM" id="CLU_077975_3_2_1"/>
<dbReference type="GeneTree" id="ENSGT00940000153143"/>
<feature type="chain" id="PRO_5030170971" description="Ig-like domain-containing protein" evidence="8">
    <location>
        <begin position="20"/>
        <end position="321"/>
    </location>
</feature>
<evidence type="ECO:0000259" key="9">
    <source>
        <dbReference type="PROSITE" id="PS50835"/>
    </source>
</evidence>
<keyword evidence="4 7" id="KW-0472">Membrane</keyword>
<evidence type="ECO:0000256" key="4">
    <source>
        <dbReference type="ARBA" id="ARBA00023136"/>
    </source>
</evidence>
<dbReference type="InterPro" id="IPR003599">
    <property type="entry name" value="Ig_sub"/>
</dbReference>
<evidence type="ECO:0000256" key="8">
    <source>
        <dbReference type="SAM" id="SignalP"/>
    </source>
</evidence>
<protein>
    <recommendedName>
        <fullName evidence="9">Ig-like domain-containing protein</fullName>
    </recommendedName>
</protein>
<evidence type="ECO:0000256" key="1">
    <source>
        <dbReference type="ARBA" id="ARBA00004370"/>
    </source>
</evidence>
<evidence type="ECO:0000313" key="11">
    <source>
        <dbReference type="Proteomes" id="UP000008912"/>
    </source>
</evidence>
<dbReference type="SMART" id="SM00409">
    <property type="entry name" value="IG"/>
    <property type="match status" value="1"/>
</dbReference>
<reference evidence="10" key="2">
    <citation type="submission" date="2025-08" db="UniProtKB">
        <authorList>
            <consortium name="Ensembl"/>
        </authorList>
    </citation>
    <scope>IDENTIFICATION</scope>
</reference>
<dbReference type="Pfam" id="PF07654">
    <property type="entry name" value="C1-set"/>
    <property type="match status" value="1"/>
</dbReference>
<dbReference type="PANTHER" id="PTHR19256:SF65">
    <property type="entry name" value="T CELL RECEPTOR GAMMA CONSTANT 1-RELATED"/>
    <property type="match status" value="1"/>
</dbReference>
<accession>G1LNI6</accession>
<dbReference type="SMART" id="SM00406">
    <property type="entry name" value="IGv"/>
    <property type="match status" value="1"/>
</dbReference>
<feature type="transmembrane region" description="Helical" evidence="7">
    <location>
        <begin position="287"/>
        <end position="309"/>
    </location>
</feature>
<evidence type="ECO:0000256" key="6">
    <source>
        <dbReference type="ARBA" id="ARBA00023319"/>
    </source>
</evidence>
<keyword evidence="2 7" id="KW-0812">Transmembrane</keyword>
<dbReference type="PANTHER" id="PTHR19256">
    <property type="entry name" value="T-CELL RECEPTOR GAMMA CHAIN"/>
    <property type="match status" value="1"/>
</dbReference>
<dbReference type="InterPro" id="IPR007110">
    <property type="entry name" value="Ig-like_dom"/>
</dbReference>
<dbReference type="InterPro" id="IPR051117">
    <property type="entry name" value="TRG_var/const_region"/>
</dbReference>
<dbReference type="eggNOG" id="ENOG502SQHK">
    <property type="taxonomic scope" value="Eukaryota"/>
</dbReference>
<dbReference type="PROSITE" id="PS50835">
    <property type="entry name" value="IG_LIKE"/>
    <property type="match status" value="2"/>
</dbReference>
<dbReference type="AlphaFoldDB" id="G1LNI6"/>
<keyword evidence="6" id="KW-0393">Immunoglobulin domain</keyword>
<proteinExistence type="predicted"/>
<name>G1LNI6_AILME</name>